<evidence type="ECO:0000313" key="2">
    <source>
        <dbReference type="EMBL" id="KAL3850567.1"/>
    </source>
</evidence>
<evidence type="ECO:0000256" key="1">
    <source>
        <dbReference type="SAM" id="MobiDB-lite"/>
    </source>
</evidence>
<accession>A0ABD3UQP7</accession>
<organism evidence="2 3">
    <name type="scientific">Penstemon smallii</name>
    <dbReference type="NCBI Taxonomy" id="265156"/>
    <lineage>
        <taxon>Eukaryota</taxon>
        <taxon>Viridiplantae</taxon>
        <taxon>Streptophyta</taxon>
        <taxon>Embryophyta</taxon>
        <taxon>Tracheophyta</taxon>
        <taxon>Spermatophyta</taxon>
        <taxon>Magnoliopsida</taxon>
        <taxon>eudicotyledons</taxon>
        <taxon>Gunneridae</taxon>
        <taxon>Pentapetalae</taxon>
        <taxon>asterids</taxon>
        <taxon>lamiids</taxon>
        <taxon>Lamiales</taxon>
        <taxon>Plantaginaceae</taxon>
        <taxon>Cheloneae</taxon>
        <taxon>Penstemon</taxon>
    </lineage>
</organism>
<comment type="caution">
    <text evidence="2">The sequence shown here is derived from an EMBL/GenBank/DDBJ whole genome shotgun (WGS) entry which is preliminary data.</text>
</comment>
<sequence>MLINVALADNGAVGSDSDTSSDDSPEYYQPITTADGGENEGEFSDEDGELDHHQLPNGYASLAIGVSSIDLSDSEDEVEEEEEEEEMMQETAIERALREDESRRTAPLTAENAGRVMEAMRGISFGGSVPDWAGRVSEDEWIHQLRSRLRRPTSDPSSINH</sequence>
<name>A0ABD3UQP7_9LAMI</name>
<reference evidence="2 3" key="1">
    <citation type="submission" date="2024-12" db="EMBL/GenBank/DDBJ databases">
        <title>The unique morphological basis and parallel evolutionary history of personate flowers in Penstemon.</title>
        <authorList>
            <person name="Depatie T.H."/>
            <person name="Wessinger C.A."/>
        </authorList>
    </citation>
    <scope>NUCLEOTIDE SEQUENCE [LARGE SCALE GENOMIC DNA]</scope>
    <source>
        <strain evidence="2">WTNN_2</strain>
        <tissue evidence="2">Leaf</tissue>
    </source>
</reference>
<dbReference type="PANTHER" id="PTHR37175">
    <property type="entry name" value="BNAA08G28800D PROTEIN"/>
    <property type="match status" value="1"/>
</dbReference>
<proteinExistence type="predicted"/>
<dbReference type="Pfam" id="PF06910">
    <property type="entry name" value="MEA1"/>
    <property type="match status" value="1"/>
</dbReference>
<feature type="compositionally biased region" description="Acidic residues" evidence="1">
    <location>
        <begin position="72"/>
        <end position="87"/>
    </location>
</feature>
<keyword evidence="3" id="KW-1185">Reference proteome</keyword>
<dbReference type="EMBL" id="JBJXBP010000001">
    <property type="protein sequence ID" value="KAL3850567.1"/>
    <property type="molecule type" value="Genomic_DNA"/>
</dbReference>
<gene>
    <name evidence="2" type="ORF">ACJIZ3_012449</name>
</gene>
<feature type="region of interest" description="Disordered" evidence="1">
    <location>
        <begin position="1"/>
        <end position="87"/>
    </location>
</feature>
<dbReference type="AlphaFoldDB" id="A0ABD3UQP7"/>
<dbReference type="Proteomes" id="UP001634393">
    <property type="component" value="Unassembled WGS sequence"/>
</dbReference>
<dbReference type="PANTHER" id="PTHR37175:SF1">
    <property type="entry name" value="CONSTANS-LIKE PROTEIN-RELATED"/>
    <property type="match status" value="1"/>
</dbReference>
<protein>
    <submittedName>
        <fullName evidence="2">Uncharacterized protein</fullName>
    </submittedName>
</protein>
<feature type="compositionally biased region" description="Acidic residues" evidence="1">
    <location>
        <begin position="37"/>
        <end position="49"/>
    </location>
</feature>
<evidence type="ECO:0000313" key="3">
    <source>
        <dbReference type="Proteomes" id="UP001634393"/>
    </source>
</evidence>